<comment type="similarity">
    <text evidence="1">Belongs to the MEMO1 family.</text>
</comment>
<dbReference type="EMBL" id="KL662105">
    <property type="protein sequence ID" value="KFM24139.1"/>
    <property type="molecule type" value="Genomic_DNA"/>
</dbReference>
<reference evidence="3" key="4">
    <citation type="submission" date="2018-11" db="EMBL/GenBank/DDBJ databases">
        <title>Characterization of plant carbon substrate utilization by Auxenochlorella protothecoides.</title>
        <authorList>
            <person name="Vogler B.W."/>
            <person name="Starkenburg S.R."/>
            <person name="Sudasinghe N."/>
            <person name="Schambach J.Y."/>
            <person name="Rollin J.A."/>
            <person name="Pattathil S."/>
            <person name="Barry A.N."/>
        </authorList>
    </citation>
    <scope>NUCLEOTIDE SEQUENCE [LARGE SCALE GENOMIC DNA]</scope>
    <source>
        <strain evidence="3">UTEX 25</strain>
    </source>
</reference>
<dbReference type="STRING" id="3075.A0A087SEI5"/>
<dbReference type="Proteomes" id="UP000279271">
    <property type="component" value="Unassembled WGS sequence"/>
</dbReference>
<keyword evidence="4" id="KW-1185">Reference proteome</keyword>
<dbReference type="PANTHER" id="PTHR11060">
    <property type="entry name" value="PROTEIN MEMO1"/>
    <property type="match status" value="1"/>
</dbReference>
<dbReference type="InterPro" id="IPR002737">
    <property type="entry name" value="MEMO1_fam"/>
</dbReference>
<dbReference type="KEGG" id="apro:F751_1404"/>
<dbReference type="OrthoDB" id="417112at2759"/>
<reference evidence="2 4" key="1">
    <citation type="journal article" date="2014" name="BMC Genomics">
        <title>Oil accumulation mechanisms of the oleaginous microalga Chlorella protothecoides revealed through its genome, transcriptomes, and proteomes.</title>
        <authorList>
            <person name="Gao C."/>
            <person name="Wang Y."/>
            <person name="Shen Y."/>
            <person name="Yan D."/>
            <person name="He X."/>
            <person name="Dai J."/>
            <person name="Wu Q."/>
        </authorList>
    </citation>
    <scope>NUCLEOTIDE SEQUENCE [LARGE SCALE GENOMIC DNA]</scope>
    <source>
        <strain evidence="2 4">0710</strain>
    </source>
</reference>
<proteinExistence type="inferred from homology"/>
<dbReference type="GeneID" id="23612795"/>
<reference evidence="5" key="2">
    <citation type="journal article" date="2018" name="Algal Res.">
        <title>Characterization of plant carbon substrate utilization by Auxenochlorella protothecoides.</title>
        <authorList>
            <person name="Vogler B.W."/>
            <person name="Starkenburg S.R."/>
            <person name="Sudasinghe N."/>
            <person name="Schambach J.Y."/>
            <person name="Rollin J.A."/>
            <person name="Pattathil S."/>
            <person name="Barry A.N."/>
        </authorList>
    </citation>
    <scope>NUCLEOTIDE SEQUENCE [LARGE SCALE GENOMIC DNA]</scope>
    <source>
        <strain evidence="5">UTEX 25</strain>
    </source>
</reference>
<dbReference type="RefSeq" id="XP_011397025.1">
    <property type="nucleotide sequence ID" value="XM_011398723.1"/>
</dbReference>
<dbReference type="EMBL" id="QOKY01000166">
    <property type="protein sequence ID" value="RMZ55325.1"/>
    <property type="molecule type" value="Genomic_DNA"/>
</dbReference>
<dbReference type="HAMAP" id="MF_00055">
    <property type="entry name" value="MEMO1"/>
    <property type="match status" value="1"/>
</dbReference>
<evidence type="ECO:0000313" key="5">
    <source>
        <dbReference type="Proteomes" id="UP000279271"/>
    </source>
</evidence>
<evidence type="ECO:0000313" key="4">
    <source>
        <dbReference type="Proteomes" id="UP000028924"/>
    </source>
</evidence>
<name>A0A087SEI5_AUXPR</name>
<evidence type="ECO:0000256" key="1">
    <source>
        <dbReference type="ARBA" id="ARBA00006315"/>
    </source>
</evidence>
<dbReference type="Gene3D" id="3.40.830.10">
    <property type="entry name" value="LigB-like"/>
    <property type="match status" value="2"/>
</dbReference>
<dbReference type="AlphaFoldDB" id="A0A087SEI5"/>
<dbReference type="NCBIfam" id="TIGR04336">
    <property type="entry name" value="AmmeMemoSam_B"/>
    <property type="match status" value="2"/>
</dbReference>
<sequence>MATVRAAYHAGTWYDDRARSLEASIRKWMEDASHPDPVGSIRALIGPHAGFTYCGHVLAHAYKGIDASSVSPLGDVPVDSGVYDQLKASGAFDIASLSQDEASAVQCSEEHSIEMHCPFIQHVMRERSFTLVPIIVGALSRQSEAQYARILAPFLQDPGNLFAISSDFCHWGSRFQYTRYDPTDGAIHESIKALDARGMAAIASGDAQRFADYLQETGNTICGRHAIAILLQALAIADLKPTIAFNKYDQSSACTRPSHSSVSYASGIVCTTS</sequence>
<accession>A0A087SEI5</accession>
<dbReference type="eggNOG" id="KOG3086">
    <property type="taxonomic scope" value="Eukaryota"/>
</dbReference>
<dbReference type="CDD" id="cd07361">
    <property type="entry name" value="MEMO_like"/>
    <property type="match status" value="1"/>
</dbReference>
<evidence type="ECO:0000313" key="3">
    <source>
        <dbReference type="EMBL" id="RMZ55325.1"/>
    </source>
</evidence>
<organism evidence="2 4">
    <name type="scientific">Auxenochlorella protothecoides</name>
    <name type="common">Green microalga</name>
    <name type="synonym">Chlorella protothecoides</name>
    <dbReference type="NCBI Taxonomy" id="3075"/>
    <lineage>
        <taxon>Eukaryota</taxon>
        <taxon>Viridiplantae</taxon>
        <taxon>Chlorophyta</taxon>
        <taxon>core chlorophytes</taxon>
        <taxon>Trebouxiophyceae</taxon>
        <taxon>Chlorellales</taxon>
        <taxon>Chlorellaceae</taxon>
        <taxon>Auxenochlorella</taxon>
    </lineage>
</organism>
<evidence type="ECO:0000313" key="2">
    <source>
        <dbReference type="EMBL" id="KFM24139.1"/>
    </source>
</evidence>
<reference evidence="3" key="3">
    <citation type="submission" date="2018-10" db="EMBL/GenBank/DDBJ databases">
        <authorList>
            <person name="Hovde B."/>
            <person name="Zhang X."/>
        </authorList>
    </citation>
    <scope>NUCLEOTIDE SEQUENCE [LARGE SCALE GENOMIC DNA]</scope>
    <source>
        <strain evidence="3">UTEX 25</strain>
    </source>
</reference>
<gene>
    <name evidence="3" type="ORF">APUTEX25_003463</name>
    <name evidence="2" type="ORF">F751_1404</name>
</gene>
<dbReference type="Proteomes" id="UP000028924">
    <property type="component" value="Unassembled WGS sequence"/>
</dbReference>
<protein>
    <submittedName>
        <fullName evidence="2">Protein MEMO1</fullName>
    </submittedName>
</protein>
<dbReference type="PANTHER" id="PTHR11060:SF0">
    <property type="entry name" value="PROTEIN MEMO1"/>
    <property type="match status" value="1"/>
</dbReference>
<dbReference type="Pfam" id="PF01875">
    <property type="entry name" value="Memo"/>
    <property type="match status" value="2"/>
</dbReference>